<evidence type="ECO:0000313" key="1">
    <source>
        <dbReference type="EMBL" id="OGL53146.1"/>
    </source>
</evidence>
<sequence length="412" mass="48898">MSFSKNRELLLTLLKEDPFSPLEERIKAFLDNGEIDWKGLLEDATYHGIAPLIYFNLKEANLKSIPDYFLENLKAVYYANVRRNTRYFAELERVLKLLRETGVEPIVLKGGAMAEGVYKNIALRPFEDIDLLVKKFDLPATKAVFKSCGYAAQEKIFPSKAHKEFKDEINKSFEKFETELHFIKGEKEYFFDIHWNLLIICDSKIKEAIQLDIEKIWKRKKTYSFGTASAYLMSPEDLLIYVCLHLRERHFEKARSRLIWWYDIYKIVKTYENEFDWNYFLASVKEYEACESIYPLILTLKEWFNPPLPQNLLKEAQSYLQIFPLEKILPKSSEQLKFFEKPQEKDYLLEVLNVKGLRKKVKLLLGEIFPQKEYMILKYQIKNRRLLPFYYLLRLKNAIVKGFKAAGQMLRS</sequence>
<gene>
    <name evidence="1" type="ORF">A3G31_12525</name>
</gene>
<accession>A0A1F7SH70</accession>
<dbReference type="Proteomes" id="UP000178082">
    <property type="component" value="Unassembled WGS sequence"/>
</dbReference>
<dbReference type="STRING" id="1817883.A3G31_12525"/>
<dbReference type="AlphaFoldDB" id="A0A1F7SH70"/>
<dbReference type="Pfam" id="PF14907">
    <property type="entry name" value="NTP_transf_5"/>
    <property type="match status" value="1"/>
</dbReference>
<dbReference type="EMBL" id="MGDI01000027">
    <property type="protein sequence ID" value="OGL53146.1"/>
    <property type="molecule type" value="Genomic_DNA"/>
</dbReference>
<evidence type="ECO:0008006" key="3">
    <source>
        <dbReference type="Google" id="ProtNLM"/>
    </source>
</evidence>
<protein>
    <recommendedName>
        <fullName evidence="3">Nucleotidyltransferase family protein</fullName>
    </recommendedName>
</protein>
<organism evidence="1 2">
    <name type="scientific">Candidatus Schekmanbacteria bacterium RIFCSPLOWO2_12_FULL_38_15</name>
    <dbReference type="NCBI Taxonomy" id="1817883"/>
    <lineage>
        <taxon>Bacteria</taxon>
        <taxon>Candidatus Schekmaniibacteriota</taxon>
    </lineage>
</organism>
<proteinExistence type="predicted"/>
<reference evidence="1 2" key="1">
    <citation type="journal article" date="2016" name="Nat. Commun.">
        <title>Thousands of microbial genomes shed light on interconnected biogeochemical processes in an aquifer system.</title>
        <authorList>
            <person name="Anantharaman K."/>
            <person name="Brown C.T."/>
            <person name="Hug L.A."/>
            <person name="Sharon I."/>
            <person name="Castelle C.J."/>
            <person name="Probst A.J."/>
            <person name="Thomas B.C."/>
            <person name="Singh A."/>
            <person name="Wilkins M.J."/>
            <person name="Karaoz U."/>
            <person name="Brodie E.L."/>
            <person name="Williams K.H."/>
            <person name="Hubbard S.S."/>
            <person name="Banfield J.F."/>
        </authorList>
    </citation>
    <scope>NUCLEOTIDE SEQUENCE [LARGE SCALE GENOMIC DNA]</scope>
</reference>
<evidence type="ECO:0000313" key="2">
    <source>
        <dbReference type="Proteomes" id="UP000178082"/>
    </source>
</evidence>
<comment type="caution">
    <text evidence="1">The sequence shown here is derived from an EMBL/GenBank/DDBJ whole genome shotgun (WGS) entry which is preliminary data.</text>
</comment>
<dbReference type="Gene3D" id="3.30.460.40">
    <property type="match status" value="1"/>
</dbReference>
<dbReference type="InterPro" id="IPR039498">
    <property type="entry name" value="NTP_transf_5"/>
</dbReference>
<name>A0A1F7SH70_9BACT</name>